<dbReference type="GO" id="GO:0061630">
    <property type="term" value="F:ubiquitin protein ligase activity"/>
    <property type="evidence" value="ECO:0007669"/>
    <property type="project" value="UniProtKB-EC"/>
</dbReference>
<comment type="catalytic activity">
    <reaction evidence="1">
        <text>S-ubiquitinyl-[E2 ubiquitin-conjugating enzyme]-L-cysteine + [acceptor protein]-L-lysine = [E2 ubiquitin-conjugating enzyme]-L-cysteine + N(6)-ubiquitinyl-[acceptor protein]-L-lysine.</text>
        <dbReference type="EC" id="2.3.2.27"/>
    </reaction>
</comment>
<keyword evidence="11 16" id="KW-1133">Transmembrane helix</keyword>
<feature type="transmembrane region" description="Helical" evidence="16">
    <location>
        <begin position="59"/>
        <end position="80"/>
    </location>
</feature>
<dbReference type="InterPro" id="IPR044600">
    <property type="entry name" value="ATL1/ATL16-like"/>
</dbReference>
<evidence type="ECO:0000256" key="1">
    <source>
        <dbReference type="ARBA" id="ARBA00000900"/>
    </source>
</evidence>
<dbReference type="KEGG" id="mdm:103419335"/>
<evidence type="ECO:0000256" key="10">
    <source>
        <dbReference type="ARBA" id="ARBA00022833"/>
    </source>
</evidence>
<comment type="caution">
    <text evidence="18">The sequence shown here is derived from an EMBL/GenBank/DDBJ whole genome shotgun (WGS) entry which is preliminary data.</text>
</comment>
<dbReference type="GO" id="GO:0008270">
    <property type="term" value="F:zinc ion binding"/>
    <property type="evidence" value="ECO:0007669"/>
    <property type="project" value="UniProtKB-KW"/>
</dbReference>
<dbReference type="InterPro" id="IPR013083">
    <property type="entry name" value="Znf_RING/FYVE/PHD"/>
</dbReference>
<dbReference type="PANTHER" id="PTHR46913:SF22">
    <property type="entry name" value="RING-TYPE E3 UBIQUITIN TRANSFERASE"/>
    <property type="match status" value="1"/>
</dbReference>
<proteinExistence type="inferred from homology"/>
<evidence type="ECO:0000256" key="16">
    <source>
        <dbReference type="SAM" id="Phobius"/>
    </source>
</evidence>
<dbReference type="CDD" id="cd16461">
    <property type="entry name" value="RING-H2_EL5-like"/>
    <property type="match status" value="1"/>
</dbReference>
<keyword evidence="6 16" id="KW-0812">Transmembrane</keyword>
<protein>
    <recommendedName>
        <fullName evidence="4">RING-type E3 ubiquitin transferase</fullName>
        <ecNumber evidence="4">2.3.2.27</ecNumber>
    </recommendedName>
</protein>
<comment type="subcellular location">
    <subcellularLocation>
        <location evidence="2">Membrane</location>
        <topology evidence="2">Single-pass membrane protein</topology>
    </subcellularLocation>
</comment>
<accession>A0A498HKZ3</accession>
<evidence type="ECO:0000256" key="5">
    <source>
        <dbReference type="ARBA" id="ARBA00022679"/>
    </source>
</evidence>
<keyword evidence="5" id="KW-0808">Transferase</keyword>
<comment type="pathway">
    <text evidence="3">Protein modification; protein ubiquitination.</text>
</comment>
<dbReference type="Pfam" id="PF13639">
    <property type="entry name" value="zf-RING_2"/>
    <property type="match status" value="1"/>
</dbReference>
<comment type="similarity">
    <text evidence="13">Belongs to the RING-type zinc finger family. ATL subfamily.</text>
</comment>
<keyword evidence="12 16" id="KW-0472">Membrane</keyword>
<reference evidence="18 19" key="1">
    <citation type="submission" date="2018-10" db="EMBL/GenBank/DDBJ databases">
        <title>A high-quality apple genome assembly.</title>
        <authorList>
            <person name="Hu J."/>
        </authorList>
    </citation>
    <scope>NUCLEOTIDE SEQUENCE [LARGE SCALE GENOMIC DNA]</scope>
    <source>
        <strain evidence="19">cv. HFTH1</strain>
        <tissue evidence="18">Young leaf</tissue>
    </source>
</reference>
<sequence length="388" mass="42396">MGSQVSPKTWIPYMNTNDCSQGFCSLYCPQWCYITIPPPPALEFPRDDSSSSSPNFSPLVIAIIGILVSAFLLVSYYAVISKYCGNEDRRRARRESPGLNEELDDTYNPSIHEPWHVATAGLDEDLIKSLTVCKYKKGDGLVEGTDCSVCLSEFEEDESLRLLPKCNHAFHLPCIDTWLKSHSNCPLCRANVVSVSANAFQLHPNAVSESPRLTDHDTSSFAESQGANENAVTAQDSERGSSQNVDVIRGDEVIPKTSSVRAFSDLGNAEGRESTIIEIGGDHEGCHQVVRRSVSMDDSRGNRVLVADIICMNDEYDEEDNDIDHVGGSDDVAGPSKRSAGGVGKSSHRKGVLLHCVMSPVAMKRSFSSGRFFQIRPSRAGHTVIPPV</sequence>
<evidence type="ECO:0000256" key="13">
    <source>
        <dbReference type="ARBA" id="ARBA00024209"/>
    </source>
</evidence>
<feature type="region of interest" description="Disordered" evidence="15">
    <location>
        <begin position="320"/>
        <end position="347"/>
    </location>
</feature>
<evidence type="ECO:0000259" key="17">
    <source>
        <dbReference type="PROSITE" id="PS50089"/>
    </source>
</evidence>
<dbReference type="PROSITE" id="PS50089">
    <property type="entry name" value="ZF_RING_2"/>
    <property type="match status" value="1"/>
</dbReference>
<keyword evidence="9" id="KW-0833">Ubl conjugation pathway</keyword>
<organism evidence="18 19">
    <name type="scientific">Malus domestica</name>
    <name type="common">Apple</name>
    <name type="synonym">Pyrus malus</name>
    <dbReference type="NCBI Taxonomy" id="3750"/>
    <lineage>
        <taxon>Eukaryota</taxon>
        <taxon>Viridiplantae</taxon>
        <taxon>Streptophyta</taxon>
        <taxon>Embryophyta</taxon>
        <taxon>Tracheophyta</taxon>
        <taxon>Spermatophyta</taxon>
        <taxon>Magnoliopsida</taxon>
        <taxon>eudicotyledons</taxon>
        <taxon>Gunneridae</taxon>
        <taxon>Pentapetalae</taxon>
        <taxon>rosids</taxon>
        <taxon>fabids</taxon>
        <taxon>Rosales</taxon>
        <taxon>Rosaceae</taxon>
        <taxon>Amygdaloideae</taxon>
        <taxon>Maleae</taxon>
        <taxon>Malus</taxon>
    </lineage>
</organism>
<dbReference type="SMART" id="SM00184">
    <property type="entry name" value="RING"/>
    <property type="match status" value="1"/>
</dbReference>
<dbReference type="GO" id="GO:0016020">
    <property type="term" value="C:membrane"/>
    <property type="evidence" value="ECO:0007669"/>
    <property type="project" value="UniProtKB-SubCell"/>
</dbReference>
<keyword evidence="19" id="KW-1185">Reference proteome</keyword>
<evidence type="ECO:0000256" key="8">
    <source>
        <dbReference type="ARBA" id="ARBA00022771"/>
    </source>
</evidence>
<feature type="domain" description="RING-type" evidence="17">
    <location>
        <begin position="147"/>
        <end position="189"/>
    </location>
</feature>
<dbReference type="EC" id="2.3.2.27" evidence="4"/>
<keyword evidence="10" id="KW-0862">Zinc</keyword>
<evidence type="ECO:0000313" key="18">
    <source>
        <dbReference type="EMBL" id="RXH70974.1"/>
    </source>
</evidence>
<feature type="compositionally biased region" description="Polar residues" evidence="15">
    <location>
        <begin position="219"/>
        <end position="245"/>
    </location>
</feature>
<evidence type="ECO:0000256" key="15">
    <source>
        <dbReference type="SAM" id="MobiDB-lite"/>
    </source>
</evidence>
<dbReference type="Gene3D" id="3.30.40.10">
    <property type="entry name" value="Zinc/RING finger domain, C3HC4 (zinc finger)"/>
    <property type="match status" value="1"/>
</dbReference>
<dbReference type="PANTHER" id="PTHR46913">
    <property type="entry name" value="RING-H2 FINGER PROTEIN ATL16"/>
    <property type="match status" value="1"/>
</dbReference>
<evidence type="ECO:0000256" key="14">
    <source>
        <dbReference type="PROSITE-ProRule" id="PRU00175"/>
    </source>
</evidence>
<dbReference type="InterPro" id="IPR001841">
    <property type="entry name" value="Znf_RING"/>
</dbReference>
<evidence type="ECO:0000256" key="11">
    <source>
        <dbReference type="ARBA" id="ARBA00022989"/>
    </source>
</evidence>
<dbReference type="Proteomes" id="UP000290289">
    <property type="component" value="Chromosome 16"/>
</dbReference>
<evidence type="ECO:0000256" key="6">
    <source>
        <dbReference type="ARBA" id="ARBA00022692"/>
    </source>
</evidence>
<dbReference type="EMBL" id="RDQH01000342">
    <property type="protein sequence ID" value="RXH70974.1"/>
    <property type="molecule type" value="Genomic_DNA"/>
</dbReference>
<evidence type="ECO:0000256" key="2">
    <source>
        <dbReference type="ARBA" id="ARBA00004167"/>
    </source>
</evidence>
<keyword evidence="7" id="KW-0479">Metal-binding</keyword>
<dbReference type="GO" id="GO:0016567">
    <property type="term" value="P:protein ubiquitination"/>
    <property type="evidence" value="ECO:0007669"/>
    <property type="project" value="UniProtKB-UniPathway"/>
</dbReference>
<gene>
    <name evidence="18" type="ORF">DVH24_015596</name>
</gene>
<dbReference type="SMR" id="A0A498HKZ3"/>
<evidence type="ECO:0000256" key="3">
    <source>
        <dbReference type="ARBA" id="ARBA00004906"/>
    </source>
</evidence>
<dbReference type="AlphaFoldDB" id="A0A498HKZ3"/>
<dbReference type="UniPathway" id="UPA00143"/>
<evidence type="ECO:0000256" key="9">
    <source>
        <dbReference type="ARBA" id="ARBA00022786"/>
    </source>
</evidence>
<dbReference type="FunFam" id="3.30.40.10:FF:000233">
    <property type="entry name" value="RING-H2 finger protein ATL54"/>
    <property type="match status" value="1"/>
</dbReference>
<evidence type="ECO:0000256" key="4">
    <source>
        <dbReference type="ARBA" id="ARBA00012483"/>
    </source>
</evidence>
<evidence type="ECO:0000256" key="12">
    <source>
        <dbReference type="ARBA" id="ARBA00023136"/>
    </source>
</evidence>
<evidence type="ECO:0000256" key="7">
    <source>
        <dbReference type="ARBA" id="ARBA00022723"/>
    </source>
</evidence>
<name>A0A498HKZ3_MALDO</name>
<dbReference type="SUPFAM" id="SSF57850">
    <property type="entry name" value="RING/U-box"/>
    <property type="match status" value="1"/>
</dbReference>
<evidence type="ECO:0000313" key="19">
    <source>
        <dbReference type="Proteomes" id="UP000290289"/>
    </source>
</evidence>
<keyword evidence="8 14" id="KW-0863">Zinc-finger</keyword>
<dbReference type="OrthoDB" id="9984778at2759"/>
<feature type="region of interest" description="Disordered" evidence="15">
    <location>
        <begin position="207"/>
        <end position="245"/>
    </location>
</feature>